<feature type="compositionally biased region" description="Low complexity" evidence="1">
    <location>
        <begin position="40"/>
        <end position="83"/>
    </location>
</feature>
<dbReference type="Gene3D" id="3.40.50.1240">
    <property type="entry name" value="Phosphoglycerate mutase-like"/>
    <property type="match status" value="1"/>
</dbReference>
<dbReference type="EMBL" id="CP001792">
    <property type="protein sequence ID" value="ACX75698.1"/>
    <property type="molecule type" value="Genomic_DNA"/>
</dbReference>
<organism evidence="4 5">
    <name type="scientific">Fibrobacter succinogenes (strain ATCC 19169 / S85)</name>
    <dbReference type="NCBI Taxonomy" id="59374"/>
    <lineage>
        <taxon>Bacteria</taxon>
        <taxon>Pseudomonadati</taxon>
        <taxon>Fibrobacterota</taxon>
        <taxon>Fibrobacteria</taxon>
        <taxon>Fibrobacterales</taxon>
        <taxon>Fibrobacteraceae</taxon>
        <taxon>Fibrobacter</taxon>
    </lineage>
</organism>
<gene>
    <name evidence="3" type="ordered locus">Fisuc_2111</name>
    <name evidence="4" type="ordered locus">FSU_2641</name>
</gene>
<evidence type="ECO:0000313" key="5">
    <source>
        <dbReference type="Proteomes" id="UP000000517"/>
    </source>
</evidence>
<feature type="signal peptide" evidence="2">
    <location>
        <begin position="1"/>
        <end position="23"/>
    </location>
</feature>
<dbReference type="SUPFAM" id="SSF53254">
    <property type="entry name" value="Phosphoglycerate mutase-like"/>
    <property type="match status" value="1"/>
</dbReference>
<dbReference type="InterPro" id="IPR029033">
    <property type="entry name" value="His_PPase_superfam"/>
</dbReference>
<dbReference type="AlphaFoldDB" id="C9RJI1"/>
<protein>
    <submittedName>
        <fullName evidence="3 4">Phosphoglycerate mutase</fullName>
    </submittedName>
</protein>
<dbReference type="Proteomes" id="UP000001497">
    <property type="component" value="Chromosome"/>
</dbReference>
<feature type="region of interest" description="Disordered" evidence="1">
    <location>
        <begin position="31"/>
        <end position="83"/>
    </location>
</feature>
<evidence type="ECO:0000313" key="3">
    <source>
        <dbReference type="EMBL" id="ACX75698.1"/>
    </source>
</evidence>
<dbReference type="EMBL" id="CP002158">
    <property type="protein sequence ID" value="ADL25441.1"/>
    <property type="molecule type" value="Genomic_DNA"/>
</dbReference>
<feature type="chain" id="PRO_5003000131" evidence="2">
    <location>
        <begin position="24"/>
        <end position="355"/>
    </location>
</feature>
<reference evidence="5" key="2">
    <citation type="submission" date="2010-08" db="EMBL/GenBank/DDBJ databases">
        <title>Complete sequence of Fibrobacter succinogenes subsp. succinogenes S85.</title>
        <authorList>
            <person name="Durkin A.S."/>
            <person name="Nelson K.E."/>
            <person name="Morrison M."/>
            <person name="Forsberg C.W."/>
            <person name="Wilson D.B."/>
            <person name="Russell J.B."/>
            <person name="Cann I.K.O."/>
            <person name="Mackie R.I."/>
            <person name="White B.A."/>
        </authorList>
    </citation>
    <scope>NUCLEOTIDE SEQUENCE [LARGE SCALE GENOMIC DNA]</scope>
    <source>
        <strain evidence="5">ATCC 19169 / S85</strain>
    </source>
</reference>
<evidence type="ECO:0000313" key="4">
    <source>
        <dbReference type="EMBL" id="ADL25441.1"/>
    </source>
</evidence>
<evidence type="ECO:0000256" key="2">
    <source>
        <dbReference type="SAM" id="SignalP"/>
    </source>
</evidence>
<keyword evidence="2" id="KW-0732">Signal</keyword>
<name>C9RJI1_FIBSS</name>
<dbReference type="eggNOG" id="COG0406">
    <property type="taxonomic scope" value="Bacteria"/>
</dbReference>
<keyword evidence="6" id="KW-1185">Reference proteome</keyword>
<dbReference type="RefSeq" id="WP_014546759.1">
    <property type="nucleotide sequence ID" value="NC_013410.1"/>
</dbReference>
<dbReference type="Proteomes" id="UP000000517">
    <property type="component" value="Chromosome"/>
</dbReference>
<dbReference type="STRING" id="59374.FSU_2641"/>
<dbReference type="KEGG" id="fsc:FSU_2641"/>
<sequence length="355" mass="37447">MKNISAKYLVSALFVGLCMFAGCGDDSSNSFPAAPNTGAVSSSSVDQPQSQAGDTQSSSSENISNPASSSSATDSGVPASSSDVGLSSSSAGATVNGPFTFATTPGTLALAPDEDGFYDMGDVYKAVPKTSKIAFVIRHSKRQKNNLGTESTLTPIGITMAKTLGEKLVGDESFYYASTNFLRTRATCENIAAGRGETAEVVTWDGVNGGYFLTVPSDSLDALVSKKGGNPKFIAQYSYGVPFSYAATIGATLSTYFYDLYPRGNQFVNEVIVANMPNWKRVSVLVSHDMLVEPLIVFVSNRTINLKAYESPFHWVNYLSGIAVIVDEAGAVTALPVRGDAVGWMIPSQEVDEGV</sequence>
<reference evidence="4" key="3">
    <citation type="submission" date="2010-08" db="EMBL/GenBank/DDBJ databases">
        <authorList>
            <person name="Durkin A.S."/>
            <person name="Nelson K.E."/>
            <person name="Morrison M."/>
            <person name="Forsberg C.W."/>
            <person name="Wilson D.B."/>
            <person name="Russell J.B."/>
            <person name="Cann I.K.O."/>
            <person name="Mackie R.I."/>
            <person name="White B.A."/>
        </authorList>
    </citation>
    <scope>NUCLEOTIDE SEQUENCE</scope>
    <source>
        <strain evidence="4">S85</strain>
    </source>
</reference>
<dbReference type="PROSITE" id="PS51257">
    <property type="entry name" value="PROKAR_LIPOPROTEIN"/>
    <property type="match status" value="1"/>
</dbReference>
<dbReference type="InterPro" id="IPR013078">
    <property type="entry name" value="His_Pase_superF_clade-1"/>
</dbReference>
<accession>C9RJI1</accession>
<dbReference type="PATRIC" id="fig|59374.8.peg.2534"/>
<reference evidence="3 6" key="1">
    <citation type="submission" date="2009-10" db="EMBL/GenBank/DDBJ databases">
        <title>Complete sequence of Fibrobacter succinogenes subsp. succinogenes S85.</title>
        <authorList>
            <consortium name="US DOE Joint Genome Institute"/>
            <person name="Lucas S."/>
            <person name="Copeland A."/>
            <person name="Lapidus A."/>
            <person name="Glavina del Rio T."/>
            <person name="Tice H."/>
            <person name="Bruce D."/>
            <person name="Goodwin L."/>
            <person name="Pitluck S."/>
            <person name="Chertkov O."/>
            <person name="Detter J.C."/>
            <person name="Han C."/>
            <person name="Tapia R."/>
            <person name="Larimer F."/>
            <person name="Land M."/>
            <person name="Hauser L."/>
            <person name="Kyrpides N."/>
            <person name="Mikhailova N."/>
            <person name="Weimer P.J."/>
            <person name="Stevenson D.M."/>
            <person name="Boyum J."/>
            <person name="Brumm P.I."/>
            <person name="Mead D."/>
        </authorList>
    </citation>
    <scope>NUCLEOTIDE SEQUENCE [LARGE SCALE GENOMIC DNA]</scope>
    <source>
        <strain evidence="6">ATCC 19169 / S85</strain>
        <strain evidence="3">S85</strain>
    </source>
</reference>
<dbReference type="KEGG" id="fsu:Fisuc_2111"/>
<proteinExistence type="predicted"/>
<dbReference type="Pfam" id="PF00300">
    <property type="entry name" value="His_Phos_1"/>
    <property type="match status" value="1"/>
</dbReference>
<dbReference type="OrthoDB" id="9792414at2"/>
<evidence type="ECO:0000313" key="6">
    <source>
        <dbReference type="Proteomes" id="UP000001497"/>
    </source>
</evidence>
<dbReference type="HOGENOM" id="CLU_780203_0_0_0"/>
<evidence type="ECO:0000256" key="1">
    <source>
        <dbReference type="SAM" id="MobiDB-lite"/>
    </source>
</evidence>